<dbReference type="EMBL" id="JBHSHC010000099">
    <property type="protein sequence ID" value="MFC4768315.1"/>
    <property type="molecule type" value="Genomic_DNA"/>
</dbReference>
<accession>A0ABV9Q2M4</accession>
<dbReference type="RefSeq" id="WP_380026269.1">
    <property type="nucleotide sequence ID" value="NZ_JBHSHC010000099.1"/>
</dbReference>
<evidence type="ECO:0000313" key="2">
    <source>
        <dbReference type="Proteomes" id="UP001596002"/>
    </source>
</evidence>
<keyword evidence="2" id="KW-1185">Reference proteome</keyword>
<proteinExistence type="predicted"/>
<dbReference type="Proteomes" id="UP001596002">
    <property type="component" value="Unassembled WGS sequence"/>
</dbReference>
<name>A0ABV9Q2M4_9BACL</name>
<evidence type="ECO:0000313" key="1">
    <source>
        <dbReference type="EMBL" id="MFC4768315.1"/>
    </source>
</evidence>
<sequence>MKAVEKRKRLAGAGTGLHRVVMGLGKRHQRILTEDVDNSDD</sequence>
<comment type="caution">
    <text evidence="1">The sequence shown here is derived from an EMBL/GenBank/DDBJ whole genome shotgun (WGS) entry which is preliminary data.</text>
</comment>
<organism evidence="1 2">
    <name type="scientific">Effusibacillus consociatus</name>
    <dbReference type="NCBI Taxonomy" id="1117041"/>
    <lineage>
        <taxon>Bacteria</taxon>
        <taxon>Bacillati</taxon>
        <taxon>Bacillota</taxon>
        <taxon>Bacilli</taxon>
        <taxon>Bacillales</taxon>
        <taxon>Alicyclobacillaceae</taxon>
        <taxon>Effusibacillus</taxon>
    </lineage>
</organism>
<reference evidence="2" key="1">
    <citation type="journal article" date="2019" name="Int. J. Syst. Evol. Microbiol.">
        <title>The Global Catalogue of Microorganisms (GCM) 10K type strain sequencing project: providing services to taxonomists for standard genome sequencing and annotation.</title>
        <authorList>
            <consortium name="The Broad Institute Genomics Platform"/>
            <consortium name="The Broad Institute Genome Sequencing Center for Infectious Disease"/>
            <person name="Wu L."/>
            <person name="Ma J."/>
        </authorList>
    </citation>
    <scope>NUCLEOTIDE SEQUENCE [LARGE SCALE GENOMIC DNA]</scope>
    <source>
        <strain evidence="2">WYCCWR 12678</strain>
    </source>
</reference>
<protein>
    <submittedName>
        <fullName evidence="1">Uncharacterized protein</fullName>
    </submittedName>
</protein>
<gene>
    <name evidence="1" type="ORF">ACFO8Q_13255</name>
</gene>